<feature type="compositionally biased region" description="Polar residues" evidence="1">
    <location>
        <begin position="323"/>
        <end position="339"/>
    </location>
</feature>
<dbReference type="PANTHER" id="PTHR33971:SF3">
    <property type="entry name" value="UBIQUITIN CARBOXYL-TERMINAL HYDROLASE 36"/>
    <property type="match status" value="1"/>
</dbReference>
<gene>
    <name evidence="2" type="ORF">C1H46_037217</name>
</gene>
<feature type="region of interest" description="Disordered" evidence="1">
    <location>
        <begin position="50"/>
        <end position="189"/>
    </location>
</feature>
<feature type="region of interest" description="Disordered" evidence="1">
    <location>
        <begin position="290"/>
        <end position="375"/>
    </location>
</feature>
<organism evidence="2 3">
    <name type="scientific">Malus baccata</name>
    <name type="common">Siberian crab apple</name>
    <name type="synonym">Pyrus baccata</name>
    <dbReference type="NCBI Taxonomy" id="106549"/>
    <lineage>
        <taxon>Eukaryota</taxon>
        <taxon>Viridiplantae</taxon>
        <taxon>Streptophyta</taxon>
        <taxon>Embryophyta</taxon>
        <taxon>Tracheophyta</taxon>
        <taxon>Spermatophyta</taxon>
        <taxon>Magnoliopsida</taxon>
        <taxon>eudicotyledons</taxon>
        <taxon>Gunneridae</taxon>
        <taxon>Pentapetalae</taxon>
        <taxon>rosids</taxon>
        <taxon>fabids</taxon>
        <taxon>Rosales</taxon>
        <taxon>Rosaceae</taxon>
        <taxon>Amygdaloideae</taxon>
        <taxon>Maleae</taxon>
        <taxon>Malus</taxon>
    </lineage>
</organism>
<evidence type="ECO:0000256" key="1">
    <source>
        <dbReference type="SAM" id="MobiDB-lite"/>
    </source>
</evidence>
<protein>
    <submittedName>
        <fullName evidence="2">Uncharacterized protein</fullName>
    </submittedName>
</protein>
<sequence>MAFYSSNYYEAGDLGEYSLTPYADIHDHHASLDQGPTSYYYSSHEPPTQNSYYYSSHEPPTQNSYYYSSHEPPTQNSYYYSSHEPPTQNSYYYSSHEPPTQNSYYYSSHEPPTQNSYYYSSHEPPTQNSYYYSSHEPPTQNSYYYSSHEPPTQNSYYYSSHEPPTQNSYYYSSHEPPTQNSYYYSSHEPPTQNSYYYSSHEPPTQNLFQYDPTPSQYYYACQNSYTKPLSINYYPNVYNPSYDAEVTQFMISYSVSSKFNEIEFEEYDPTPYGGGFDIVQTYGKPLSPSLETCYPRSSGPAALNPPSLEGVTDGSIVPLSGKQEPSQQAPKPINGSQPMQAVEEEKQHQERREDQPSQVEENPNQVEESEEVVQGSYEHGQEVYNQVPSGYGLEAMDICESLFGHWPCLARDFKRGNGNGDSCYEFGSGEGRYGNPWKGTADYLFGSSNPYGEIRDEGSNYLQ</sequence>
<keyword evidence="3" id="KW-1185">Reference proteome</keyword>
<dbReference type="GO" id="GO:0070300">
    <property type="term" value="F:phosphatidic acid binding"/>
    <property type="evidence" value="ECO:0007669"/>
    <property type="project" value="InterPro"/>
</dbReference>
<dbReference type="GO" id="GO:0004674">
    <property type="term" value="F:protein serine/threonine kinase activity"/>
    <property type="evidence" value="ECO:0007669"/>
    <property type="project" value="TreeGrafter"/>
</dbReference>
<name>A0A540KSS4_MALBA</name>
<evidence type="ECO:0000313" key="2">
    <source>
        <dbReference type="EMBL" id="TQD77276.1"/>
    </source>
</evidence>
<accession>A0A540KSS4</accession>
<feature type="compositionally biased region" description="Basic and acidic residues" evidence="1">
    <location>
        <begin position="343"/>
        <end position="355"/>
    </location>
</feature>
<reference evidence="2 3" key="1">
    <citation type="journal article" date="2019" name="G3 (Bethesda)">
        <title>Sequencing of a Wild Apple (Malus baccata) Genome Unravels the Differences Between Cultivated and Wild Apple Species Regarding Disease Resistance and Cold Tolerance.</title>
        <authorList>
            <person name="Chen X."/>
        </authorList>
    </citation>
    <scope>NUCLEOTIDE SEQUENCE [LARGE SCALE GENOMIC DNA]</scope>
    <source>
        <strain evidence="3">cv. Shandingzi</strain>
        <tissue evidence="2">Leaves</tissue>
    </source>
</reference>
<dbReference type="InterPro" id="IPR038943">
    <property type="entry name" value="PLDrp1-like"/>
</dbReference>
<dbReference type="EMBL" id="VIEB01000974">
    <property type="protein sequence ID" value="TQD77276.1"/>
    <property type="molecule type" value="Genomic_DNA"/>
</dbReference>
<dbReference type="Proteomes" id="UP000315295">
    <property type="component" value="Unassembled WGS sequence"/>
</dbReference>
<evidence type="ECO:0000313" key="3">
    <source>
        <dbReference type="Proteomes" id="UP000315295"/>
    </source>
</evidence>
<dbReference type="AlphaFoldDB" id="A0A540KSS4"/>
<proteinExistence type="predicted"/>
<feature type="compositionally biased region" description="Low complexity" evidence="1">
    <location>
        <begin position="357"/>
        <end position="366"/>
    </location>
</feature>
<dbReference type="PANTHER" id="PTHR33971">
    <property type="entry name" value="OS06G0232000 PROTEIN"/>
    <property type="match status" value="1"/>
</dbReference>
<comment type="caution">
    <text evidence="2">The sequence shown here is derived from an EMBL/GenBank/DDBJ whole genome shotgun (WGS) entry which is preliminary data.</text>
</comment>